<reference evidence="1 2" key="1">
    <citation type="submission" date="2020-08" db="EMBL/GenBank/DDBJ databases">
        <authorList>
            <person name="Newling K."/>
            <person name="Davey J."/>
            <person name="Forrester S."/>
        </authorList>
    </citation>
    <scope>NUCLEOTIDE SEQUENCE [LARGE SCALE GENOMIC DNA]</scope>
    <source>
        <strain evidence="2">Crithidia deanei Carvalho (ATCC PRA-265)</strain>
    </source>
</reference>
<evidence type="ECO:0000313" key="1">
    <source>
        <dbReference type="EMBL" id="CAD2222998.1"/>
    </source>
</evidence>
<dbReference type="Proteomes" id="UP000515908">
    <property type="component" value="Chromosome 29"/>
</dbReference>
<dbReference type="EMBL" id="LR877173">
    <property type="protein sequence ID" value="CAD2222998.1"/>
    <property type="molecule type" value="Genomic_DNA"/>
</dbReference>
<proteinExistence type="predicted"/>
<accession>A0A7G2CTC3</accession>
<keyword evidence="2" id="KW-1185">Reference proteome</keyword>
<evidence type="ECO:0000313" key="2">
    <source>
        <dbReference type="Proteomes" id="UP000515908"/>
    </source>
</evidence>
<dbReference type="VEuPathDB" id="TriTrypDB:ADEAN_001055700"/>
<gene>
    <name evidence="1" type="ORF">ADEAN_001055700</name>
</gene>
<dbReference type="AlphaFoldDB" id="A0A7G2CTC3"/>
<sequence length="288" mass="33716">MDVTFLLGVANCSGHFGGRRILRGRHSFHARGRRWCGLSPCTYPSLERRRRAFSFVRIRPQLMKSLSFFPQIIFALLRQTKCLFLLLLQSLNVLISPCLQQGCRCRLRKIFGAIVRVESVTHRFVLHFRGARRFRVSLRTAERSSSVTMTRSSLSKFFSFPTTLTRYRCSVAHGLSRKSRTLRDFNFLRWCAILSWSTRSLLSMYNSSSVKRRGISVKDRSLIELKERYNLLRRRQPLGPVKFFWVPAPLAEGSRLNKVVKLFRRTSKVWRFSNSKKIRVESGDFFFC</sequence>
<name>A0A7G2CTC3_9TRYP</name>
<organism evidence="1 2">
    <name type="scientific">Angomonas deanei</name>
    <dbReference type="NCBI Taxonomy" id="59799"/>
    <lineage>
        <taxon>Eukaryota</taxon>
        <taxon>Discoba</taxon>
        <taxon>Euglenozoa</taxon>
        <taxon>Kinetoplastea</taxon>
        <taxon>Metakinetoplastina</taxon>
        <taxon>Trypanosomatida</taxon>
        <taxon>Trypanosomatidae</taxon>
        <taxon>Strigomonadinae</taxon>
        <taxon>Angomonas</taxon>
    </lineage>
</organism>
<protein>
    <submittedName>
        <fullName evidence="1">Uncharacterized protein</fullName>
    </submittedName>
</protein>